<feature type="signal peptide" evidence="11">
    <location>
        <begin position="1"/>
        <end position="18"/>
    </location>
</feature>
<proteinExistence type="inferred from homology"/>
<evidence type="ECO:0000256" key="4">
    <source>
        <dbReference type="ARBA" id="ARBA00022692"/>
    </source>
</evidence>
<dbReference type="EMBL" id="LT553527">
    <property type="protein sequence ID" value="SAM01522.1"/>
    <property type="molecule type" value="Genomic_DNA"/>
</dbReference>
<reference evidence="13" key="1">
    <citation type="submission" date="2016-04" db="EMBL/GenBank/DDBJ databases">
        <authorList>
            <person name="Evans L.H."/>
            <person name="Alamgir A."/>
            <person name="Owens N."/>
            <person name="Weber N.D."/>
            <person name="Virtaneva K."/>
            <person name="Barbian K."/>
            <person name="Babar A."/>
            <person name="Rosenke K."/>
        </authorList>
    </citation>
    <scope>NUCLEOTIDE SEQUENCE [LARGE SCALE GENOMIC DNA]</scope>
    <source>
        <strain evidence="13">CBS 101.48</strain>
    </source>
</reference>
<dbReference type="PANTHER" id="PTHR28285:SF1">
    <property type="entry name" value="PROTEIN BIG1"/>
    <property type="match status" value="1"/>
</dbReference>
<feature type="chain" id="PRO_5007899500" description="Protein BIG1" evidence="11">
    <location>
        <begin position="19"/>
        <end position="251"/>
    </location>
</feature>
<protein>
    <recommendedName>
        <fullName evidence="3">Protein BIG1</fullName>
    </recommendedName>
</protein>
<keyword evidence="4 10" id="KW-0812">Transmembrane</keyword>
<evidence type="ECO:0000256" key="11">
    <source>
        <dbReference type="SAM" id="SignalP"/>
    </source>
</evidence>
<evidence type="ECO:0000256" key="1">
    <source>
        <dbReference type="ARBA" id="ARBA00004389"/>
    </source>
</evidence>
<dbReference type="OrthoDB" id="10029326at2759"/>
<keyword evidence="9" id="KW-0961">Cell wall biogenesis/degradation</keyword>
<dbReference type="Pfam" id="PF20520">
    <property type="entry name" value="Ac45-VOA1_TM"/>
    <property type="match status" value="1"/>
</dbReference>
<name>A0A168NZU8_ABSGL</name>
<feature type="domain" description="V-type proton ATPase subunit S1/VOA1 transmembrane" evidence="12">
    <location>
        <begin position="208"/>
        <end position="245"/>
    </location>
</feature>
<dbReference type="GO" id="GO:0005789">
    <property type="term" value="C:endoplasmic reticulum membrane"/>
    <property type="evidence" value="ECO:0007669"/>
    <property type="project" value="UniProtKB-SubCell"/>
</dbReference>
<dbReference type="AlphaFoldDB" id="A0A168NZU8"/>
<evidence type="ECO:0000256" key="6">
    <source>
        <dbReference type="ARBA" id="ARBA00022824"/>
    </source>
</evidence>
<gene>
    <name evidence="13" type="primary">ABSGL_07263.1 scaffold 8717</name>
</gene>
<dbReference type="OMA" id="ICEHDAV"/>
<evidence type="ECO:0000256" key="9">
    <source>
        <dbReference type="ARBA" id="ARBA00023316"/>
    </source>
</evidence>
<keyword evidence="14" id="KW-1185">Reference proteome</keyword>
<dbReference type="InterPro" id="IPR037654">
    <property type="entry name" value="Big1"/>
</dbReference>
<evidence type="ECO:0000256" key="3">
    <source>
        <dbReference type="ARBA" id="ARBA00022089"/>
    </source>
</evidence>
<evidence type="ECO:0000256" key="5">
    <source>
        <dbReference type="ARBA" id="ARBA00022729"/>
    </source>
</evidence>
<comment type="similarity">
    <text evidence="2">Belongs to the BIG1 family.</text>
</comment>
<evidence type="ECO:0000256" key="2">
    <source>
        <dbReference type="ARBA" id="ARBA00008203"/>
    </source>
</evidence>
<dbReference type="GO" id="GO:0071555">
    <property type="term" value="P:cell wall organization"/>
    <property type="evidence" value="ECO:0007669"/>
    <property type="project" value="UniProtKB-KW"/>
</dbReference>
<comment type="subcellular location">
    <subcellularLocation>
        <location evidence="1">Endoplasmic reticulum membrane</location>
        <topology evidence="1">Single-pass membrane protein</topology>
    </subcellularLocation>
</comment>
<accession>A0A168NZU8</accession>
<evidence type="ECO:0000313" key="13">
    <source>
        <dbReference type="EMBL" id="SAM01522.1"/>
    </source>
</evidence>
<dbReference type="Proteomes" id="UP000078561">
    <property type="component" value="Unassembled WGS sequence"/>
</dbReference>
<evidence type="ECO:0000256" key="7">
    <source>
        <dbReference type="ARBA" id="ARBA00022989"/>
    </source>
</evidence>
<evidence type="ECO:0000259" key="12">
    <source>
        <dbReference type="Pfam" id="PF20520"/>
    </source>
</evidence>
<dbReference type="STRING" id="4829.A0A168NZU8"/>
<dbReference type="InterPro" id="IPR046756">
    <property type="entry name" value="VAS1/VOA1_TM"/>
</dbReference>
<sequence length="251" mass="27326">MKLTTATILTSLVSAALAFESTVPCIMWSSKDSYLTSSSNDQLILKNVDASNAIMNSLSSDICKSQTIAIVNQLGLHRSDLASLADVKKHVQEASSYAHFDYVADGVDVDSLARSIAAQCDSDITRVNLDDVTKKIDTKIVAVTLPESALENGNQVEDLLAVIEEQSNDDYVVIYTSSTPKEVKRSTLSRRAPSDKPAVKLPIFAKYQLFSPAIFMGIAIVFLFVFIAGTGITWLVGIQTPLRFEGKQKKN</sequence>
<dbReference type="GO" id="GO:0009272">
    <property type="term" value="P:fungal-type cell wall biogenesis"/>
    <property type="evidence" value="ECO:0007669"/>
    <property type="project" value="TreeGrafter"/>
</dbReference>
<dbReference type="InParanoid" id="A0A168NZU8"/>
<keyword evidence="5 11" id="KW-0732">Signal</keyword>
<evidence type="ECO:0000313" key="14">
    <source>
        <dbReference type="Proteomes" id="UP000078561"/>
    </source>
</evidence>
<feature type="transmembrane region" description="Helical" evidence="10">
    <location>
        <begin position="213"/>
        <end position="237"/>
    </location>
</feature>
<keyword evidence="6" id="KW-0256">Endoplasmic reticulum</keyword>
<keyword evidence="7 10" id="KW-1133">Transmembrane helix</keyword>
<evidence type="ECO:0000256" key="8">
    <source>
        <dbReference type="ARBA" id="ARBA00023136"/>
    </source>
</evidence>
<dbReference type="PANTHER" id="PTHR28285">
    <property type="entry name" value="PROTEIN BIG1"/>
    <property type="match status" value="1"/>
</dbReference>
<keyword evidence="8 10" id="KW-0472">Membrane</keyword>
<dbReference type="GO" id="GO:0006078">
    <property type="term" value="P:(1-&gt;6)-beta-D-glucan biosynthetic process"/>
    <property type="evidence" value="ECO:0007669"/>
    <property type="project" value="TreeGrafter"/>
</dbReference>
<evidence type="ECO:0000256" key="10">
    <source>
        <dbReference type="SAM" id="Phobius"/>
    </source>
</evidence>
<organism evidence="13">
    <name type="scientific">Absidia glauca</name>
    <name type="common">Pin mould</name>
    <dbReference type="NCBI Taxonomy" id="4829"/>
    <lineage>
        <taxon>Eukaryota</taxon>
        <taxon>Fungi</taxon>
        <taxon>Fungi incertae sedis</taxon>
        <taxon>Mucoromycota</taxon>
        <taxon>Mucoromycotina</taxon>
        <taxon>Mucoromycetes</taxon>
        <taxon>Mucorales</taxon>
        <taxon>Cunninghamellaceae</taxon>
        <taxon>Absidia</taxon>
    </lineage>
</organism>